<keyword evidence="11" id="KW-1185">Reference proteome</keyword>
<comment type="similarity">
    <text evidence="2 8">Belongs to the dihydrofolate reductase family.</text>
</comment>
<evidence type="ECO:0000256" key="1">
    <source>
        <dbReference type="ARBA" id="ARBA00004903"/>
    </source>
</evidence>
<evidence type="ECO:0000313" key="10">
    <source>
        <dbReference type="EMBL" id="ORE87117.1"/>
    </source>
</evidence>
<dbReference type="FunFam" id="3.40.430.10:FF:000001">
    <property type="entry name" value="Dihydrofolate reductase"/>
    <property type="match status" value="1"/>
</dbReference>
<keyword evidence="6 8" id="KW-0560">Oxidoreductase</keyword>
<comment type="catalytic activity">
    <reaction evidence="8">
        <text>(6S)-5,6,7,8-tetrahydrofolate + NADP(+) = 7,8-dihydrofolate + NADPH + H(+)</text>
        <dbReference type="Rhea" id="RHEA:15009"/>
        <dbReference type="ChEBI" id="CHEBI:15378"/>
        <dbReference type="ChEBI" id="CHEBI:57451"/>
        <dbReference type="ChEBI" id="CHEBI:57453"/>
        <dbReference type="ChEBI" id="CHEBI:57783"/>
        <dbReference type="ChEBI" id="CHEBI:58349"/>
        <dbReference type="EC" id="1.5.1.3"/>
    </reaction>
</comment>
<dbReference type="EMBL" id="AQQV01000002">
    <property type="protein sequence ID" value="ORE87117.1"/>
    <property type="molecule type" value="Genomic_DNA"/>
</dbReference>
<dbReference type="GO" id="GO:0005829">
    <property type="term" value="C:cytosol"/>
    <property type="evidence" value="ECO:0007669"/>
    <property type="project" value="TreeGrafter"/>
</dbReference>
<name>A0A1Y1SDP4_9GAMM</name>
<dbReference type="RefSeq" id="WP_083561314.1">
    <property type="nucleotide sequence ID" value="NZ_AQQV01000002.1"/>
</dbReference>
<dbReference type="Pfam" id="PF00186">
    <property type="entry name" value="DHFR_1"/>
    <property type="match status" value="1"/>
</dbReference>
<dbReference type="UniPathway" id="UPA00077">
    <property type="reaction ID" value="UER00158"/>
</dbReference>
<keyword evidence="4 8" id="KW-0554">One-carbon metabolism</keyword>
<proteinExistence type="inferred from homology"/>
<reference evidence="10 11" key="1">
    <citation type="submission" date="2013-04" db="EMBL/GenBank/DDBJ databases">
        <title>Oceanococcus atlanticus 22II-S10r2 Genome Sequencing.</title>
        <authorList>
            <person name="Lai Q."/>
            <person name="Li G."/>
            <person name="Shao Z."/>
        </authorList>
    </citation>
    <scope>NUCLEOTIDE SEQUENCE [LARGE SCALE GENOMIC DNA]</scope>
    <source>
        <strain evidence="10 11">22II-S10r2</strain>
    </source>
</reference>
<dbReference type="PANTHER" id="PTHR48069">
    <property type="entry name" value="DIHYDROFOLATE REDUCTASE"/>
    <property type="match status" value="1"/>
</dbReference>
<dbReference type="PIRSF" id="PIRSF000194">
    <property type="entry name" value="DHFR"/>
    <property type="match status" value="1"/>
</dbReference>
<dbReference type="EC" id="1.5.1.3" evidence="3 8"/>
<keyword evidence="5 8" id="KW-0521">NADP</keyword>
<sequence>MITLVVAMADNGIIGKDGDLPWHLPDDLKHFKAVTLGKPVIMGRRTWAEVGRPLPGRRNIVITRQADFEAPGAEVVNSLEAALALVADQPEVMVIGGGQIYSETMPRAQQIWRTLVHAEVAGDTHFPQTDWSAWTVAESHDHPADERHAYAMTFQRLIRADG</sequence>
<dbReference type="Proteomes" id="UP000192342">
    <property type="component" value="Unassembled WGS sequence"/>
</dbReference>
<evidence type="ECO:0000256" key="2">
    <source>
        <dbReference type="ARBA" id="ARBA00009539"/>
    </source>
</evidence>
<comment type="caution">
    <text evidence="10">The sequence shown here is derived from an EMBL/GenBank/DDBJ whole genome shotgun (WGS) entry which is preliminary data.</text>
</comment>
<dbReference type="PANTHER" id="PTHR48069:SF3">
    <property type="entry name" value="DIHYDROFOLATE REDUCTASE"/>
    <property type="match status" value="1"/>
</dbReference>
<feature type="domain" description="DHFR" evidence="9">
    <location>
        <begin position="1"/>
        <end position="159"/>
    </location>
</feature>
<dbReference type="InterPro" id="IPR012259">
    <property type="entry name" value="DHFR"/>
</dbReference>
<evidence type="ECO:0000256" key="3">
    <source>
        <dbReference type="ARBA" id="ARBA00012856"/>
    </source>
</evidence>
<evidence type="ECO:0000259" key="9">
    <source>
        <dbReference type="PROSITE" id="PS51330"/>
    </source>
</evidence>
<protein>
    <recommendedName>
        <fullName evidence="3 8">Dihydrofolate reductase</fullName>
        <ecNumber evidence="3 8">1.5.1.3</ecNumber>
    </recommendedName>
</protein>
<dbReference type="GO" id="GO:0006730">
    <property type="term" value="P:one-carbon metabolic process"/>
    <property type="evidence" value="ECO:0007669"/>
    <property type="project" value="UniProtKB-KW"/>
</dbReference>
<comment type="function">
    <text evidence="7 8">Key enzyme in folate metabolism. Catalyzes an essential reaction for de novo glycine and purine synthesis, and for DNA precursor synthesis.</text>
</comment>
<dbReference type="GO" id="GO:0046654">
    <property type="term" value="P:tetrahydrofolate biosynthetic process"/>
    <property type="evidence" value="ECO:0007669"/>
    <property type="project" value="UniProtKB-UniPathway"/>
</dbReference>
<comment type="pathway">
    <text evidence="1 8">Cofactor biosynthesis; tetrahydrofolate biosynthesis; 5,6,7,8-tetrahydrofolate from 7,8-dihydrofolate: step 1/1.</text>
</comment>
<evidence type="ECO:0000256" key="5">
    <source>
        <dbReference type="ARBA" id="ARBA00022857"/>
    </source>
</evidence>
<evidence type="ECO:0000256" key="7">
    <source>
        <dbReference type="ARBA" id="ARBA00025067"/>
    </source>
</evidence>
<evidence type="ECO:0000313" key="11">
    <source>
        <dbReference type="Proteomes" id="UP000192342"/>
    </source>
</evidence>
<dbReference type="Gene3D" id="3.40.430.10">
    <property type="entry name" value="Dihydrofolate Reductase, subunit A"/>
    <property type="match status" value="1"/>
</dbReference>
<dbReference type="InterPro" id="IPR001796">
    <property type="entry name" value="DHFR_dom"/>
</dbReference>
<dbReference type="PROSITE" id="PS51330">
    <property type="entry name" value="DHFR_2"/>
    <property type="match status" value="1"/>
</dbReference>
<dbReference type="OrthoDB" id="9804315at2"/>
<dbReference type="GO" id="GO:0046655">
    <property type="term" value="P:folic acid metabolic process"/>
    <property type="evidence" value="ECO:0007669"/>
    <property type="project" value="TreeGrafter"/>
</dbReference>
<dbReference type="PRINTS" id="PR00070">
    <property type="entry name" value="DHFR"/>
</dbReference>
<dbReference type="GO" id="GO:0004146">
    <property type="term" value="F:dihydrofolate reductase activity"/>
    <property type="evidence" value="ECO:0007669"/>
    <property type="project" value="UniProtKB-EC"/>
</dbReference>
<dbReference type="STRING" id="1317117.ATO7_08757"/>
<evidence type="ECO:0000256" key="4">
    <source>
        <dbReference type="ARBA" id="ARBA00022563"/>
    </source>
</evidence>
<evidence type="ECO:0000256" key="6">
    <source>
        <dbReference type="ARBA" id="ARBA00023002"/>
    </source>
</evidence>
<evidence type="ECO:0000256" key="8">
    <source>
        <dbReference type="PIRNR" id="PIRNR000194"/>
    </source>
</evidence>
<gene>
    <name evidence="10" type="ORF">ATO7_08757</name>
</gene>
<organism evidence="10 11">
    <name type="scientific">Oceanococcus atlanticus</name>
    <dbReference type="NCBI Taxonomy" id="1317117"/>
    <lineage>
        <taxon>Bacteria</taxon>
        <taxon>Pseudomonadati</taxon>
        <taxon>Pseudomonadota</taxon>
        <taxon>Gammaproteobacteria</taxon>
        <taxon>Chromatiales</taxon>
        <taxon>Oceanococcaceae</taxon>
        <taxon>Oceanococcus</taxon>
    </lineage>
</organism>
<dbReference type="CDD" id="cd00209">
    <property type="entry name" value="DHFR"/>
    <property type="match status" value="1"/>
</dbReference>
<dbReference type="SUPFAM" id="SSF53597">
    <property type="entry name" value="Dihydrofolate reductase-like"/>
    <property type="match status" value="1"/>
</dbReference>
<dbReference type="AlphaFoldDB" id="A0A1Y1SDP4"/>
<dbReference type="GO" id="GO:0046452">
    <property type="term" value="P:dihydrofolate metabolic process"/>
    <property type="evidence" value="ECO:0007669"/>
    <property type="project" value="TreeGrafter"/>
</dbReference>
<accession>A0A1Y1SDP4</accession>
<dbReference type="GO" id="GO:0070401">
    <property type="term" value="F:NADP+ binding"/>
    <property type="evidence" value="ECO:0007669"/>
    <property type="project" value="UniProtKB-ARBA"/>
</dbReference>
<dbReference type="InterPro" id="IPR024072">
    <property type="entry name" value="DHFR-like_dom_sf"/>
</dbReference>